<proteinExistence type="predicted"/>
<dbReference type="Proteomes" id="UP001638806">
    <property type="component" value="Unassembled WGS sequence"/>
</dbReference>
<accession>A0ACC4D7C6</accession>
<reference evidence="1" key="1">
    <citation type="submission" date="2024-12" db="EMBL/GenBank/DDBJ databases">
        <title>Comparative genomics and development of molecular markers within Purpureocillium lilacinum and among Purpureocillium species.</title>
        <authorList>
            <person name="Yeh Z.-Y."/>
            <person name="Ni N.-T."/>
            <person name="Lo P.-H."/>
            <person name="Mushyakhwo K."/>
            <person name="Lin C.-F."/>
            <person name="Nai Y.-S."/>
        </authorList>
    </citation>
    <scope>NUCLEOTIDE SEQUENCE</scope>
    <source>
        <strain evidence="1">NCHU-NPUST-175</strain>
    </source>
</reference>
<dbReference type="EMBL" id="JBGNUJ010000013">
    <property type="protein sequence ID" value="KAL3951699.1"/>
    <property type="molecule type" value="Genomic_DNA"/>
</dbReference>
<evidence type="ECO:0000313" key="2">
    <source>
        <dbReference type="Proteomes" id="UP001638806"/>
    </source>
</evidence>
<sequence>MLMRDYVFSARKARDIGSIDTHIRNSRFKSPLKPYRNWPPAFHTSRAPPPLAQAPGVRDPPPAAAGVWVHPRRRFACWLVLGLPATRPGWMAASRSNVVHTPGPIGRSSAANLGRREPQGIVRNGSSSTHYARETPDARLEHQEPLRLRDDSRSKSERPGRYCAEETA</sequence>
<name>A0ACC4D7C6_PURLI</name>
<gene>
    <name evidence="1" type="ORF">ACCO45_013416</name>
</gene>
<keyword evidence="2" id="KW-1185">Reference proteome</keyword>
<comment type="caution">
    <text evidence="1">The sequence shown here is derived from an EMBL/GenBank/DDBJ whole genome shotgun (WGS) entry which is preliminary data.</text>
</comment>
<evidence type="ECO:0000313" key="1">
    <source>
        <dbReference type="EMBL" id="KAL3951699.1"/>
    </source>
</evidence>
<organism evidence="1 2">
    <name type="scientific">Purpureocillium lilacinum</name>
    <name type="common">Paecilomyces lilacinus</name>
    <dbReference type="NCBI Taxonomy" id="33203"/>
    <lineage>
        <taxon>Eukaryota</taxon>
        <taxon>Fungi</taxon>
        <taxon>Dikarya</taxon>
        <taxon>Ascomycota</taxon>
        <taxon>Pezizomycotina</taxon>
        <taxon>Sordariomycetes</taxon>
        <taxon>Hypocreomycetidae</taxon>
        <taxon>Hypocreales</taxon>
        <taxon>Ophiocordycipitaceae</taxon>
        <taxon>Purpureocillium</taxon>
    </lineage>
</organism>
<protein>
    <submittedName>
        <fullName evidence="1">Uncharacterized protein</fullName>
    </submittedName>
</protein>